<gene>
    <name evidence="2" type="ORF">B9W14_11140</name>
</gene>
<dbReference type="Gene3D" id="3.60.40.10">
    <property type="entry name" value="PPM-type phosphatase domain"/>
    <property type="match status" value="1"/>
</dbReference>
<evidence type="ECO:0000313" key="3">
    <source>
        <dbReference type="Proteomes" id="UP000244910"/>
    </source>
</evidence>
<accession>A0A2U8DQW8</accession>
<reference evidence="3" key="1">
    <citation type="submission" date="2017-04" db="EMBL/GenBank/DDBJ databases">
        <authorList>
            <person name="Song Y."/>
            <person name="Cho B.-K."/>
        </authorList>
    </citation>
    <scope>NUCLEOTIDE SEQUENCE [LARGE SCALE GENOMIC DNA]</scope>
    <source>
        <strain evidence="3">SL1</strain>
    </source>
</reference>
<dbReference type="PROSITE" id="PS51746">
    <property type="entry name" value="PPM_2"/>
    <property type="match status" value="1"/>
</dbReference>
<dbReference type="OrthoDB" id="9801841at2"/>
<protein>
    <recommendedName>
        <fullName evidence="1">PPM-type phosphatase domain-containing protein</fullName>
    </recommendedName>
</protein>
<sequence length="258" mass="28540">MWGGLNLQVHAITRKGINKDKNEDSVFINNIILDNEYYTMSIDDTCILAAIADGVGGNNAGDVASNMVIEAIGTLSKCEIINEHAIINLINEINNKVIRESNKNVQLSKMATTLSGICIINNKAWIFHVGNTRIYTMQGSYLKQLTEDHTTVNWLIKKGVITEEEAETYSKRNEITNCMGGGNEKLLKALYVGEVFKVIENSRKIIITSDGVHEYVGIDELEKIISDTSSGQEICENVVAEAIKNGSQDDISIILIMR</sequence>
<dbReference type="SMART" id="SM00331">
    <property type="entry name" value="PP2C_SIG"/>
    <property type="match status" value="1"/>
</dbReference>
<dbReference type="EMBL" id="CP020953">
    <property type="protein sequence ID" value="AWI05029.1"/>
    <property type="molecule type" value="Genomic_DNA"/>
</dbReference>
<dbReference type="AlphaFoldDB" id="A0A2U8DQW8"/>
<dbReference type="SUPFAM" id="SSF81606">
    <property type="entry name" value="PP2C-like"/>
    <property type="match status" value="1"/>
</dbReference>
<feature type="domain" description="PPM-type phosphatase" evidence="1">
    <location>
        <begin position="8"/>
        <end position="258"/>
    </location>
</feature>
<evidence type="ECO:0000313" key="2">
    <source>
        <dbReference type="EMBL" id="AWI05029.1"/>
    </source>
</evidence>
<name>A0A2U8DQW8_9CLOT</name>
<dbReference type="CDD" id="cd00143">
    <property type="entry name" value="PP2Cc"/>
    <property type="match status" value="1"/>
</dbReference>
<dbReference type="KEGG" id="cdrk:B9W14_11140"/>
<dbReference type="Proteomes" id="UP000244910">
    <property type="component" value="Chromosome"/>
</dbReference>
<organism evidence="2 3">
    <name type="scientific">Clostridium drakei</name>
    <dbReference type="NCBI Taxonomy" id="332101"/>
    <lineage>
        <taxon>Bacteria</taxon>
        <taxon>Bacillati</taxon>
        <taxon>Bacillota</taxon>
        <taxon>Clostridia</taxon>
        <taxon>Eubacteriales</taxon>
        <taxon>Clostridiaceae</taxon>
        <taxon>Clostridium</taxon>
    </lineage>
</organism>
<dbReference type="SMART" id="SM00332">
    <property type="entry name" value="PP2Cc"/>
    <property type="match status" value="1"/>
</dbReference>
<proteinExistence type="predicted"/>
<evidence type="ECO:0000259" key="1">
    <source>
        <dbReference type="PROSITE" id="PS51746"/>
    </source>
</evidence>
<dbReference type="InterPro" id="IPR001932">
    <property type="entry name" value="PPM-type_phosphatase-like_dom"/>
</dbReference>
<keyword evidence="3" id="KW-1185">Reference proteome</keyword>
<dbReference type="Pfam" id="PF13672">
    <property type="entry name" value="PP2C_2"/>
    <property type="match status" value="1"/>
</dbReference>
<dbReference type="InterPro" id="IPR036457">
    <property type="entry name" value="PPM-type-like_dom_sf"/>
</dbReference>